<dbReference type="PANTHER" id="PTHR38733">
    <property type="entry name" value="PROTEIN MCRC"/>
    <property type="match status" value="1"/>
</dbReference>
<dbReference type="AlphaFoldDB" id="A0A3S3Y7C2"/>
<dbReference type="Pfam" id="PF10117">
    <property type="entry name" value="McrBC"/>
    <property type="match status" value="1"/>
</dbReference>
<gene>
    <name evidence="1" type="ORF">EP867_18990</name>
</gene>
<dbReference type="RefSeq" id="WP_128491006.1">
    <property type="nucleotide sequence ID" value="NZ_JBHLXB010000072.1"/>
</dbReference>
<evidence type="ECO:0008006" key="3">
    <source>
        <dbReference type="Google" id="ProtNLM"/>
    </source>
</evidence>
<organism evidence="1 2">
    <name type="scientific">Falsigemmobacter intermedius</name>
    <dbReference type="NCBI Taxonomy" id="1553448"/>
    <lineage>
        <taxon>Bacteria</taxon>
        <taxon>Pseudomonadati</taxon>
        <taxon>Pseudomonadota</taxon>
        <taxon>Alphaproteobacteria</taxon>
        <taxon>Rhodobacterales</taxon>
        <taxon>Paracoccaceae</taxon>
        <taxon>Falsigemmobacter</taxon>
    </lineage>
</organism>
<name>A0A3S3Y7C2_9RHOB</name>
<dbReference type="Proteomes" id="UP000287168">
    <property type="component" value="Unassembled WGS sequence"/>
</dbReference>
<evidence type="ECO:0000313" key="1">
    <source>
        <dbReference type="EMBL" id="RWY35039.1"/>
    </source>
</evidence>
<keyword evidence="2" id="KW-1185">Reference proteome</keyword>
<dbReference type="InterPro" id="IPR019292">
    <property type="entry name" value="McrC"/>
</dbReference>
<sequence length="433" mass="47786">MKLSVRDSSPFGQHLTNDDRAWLGRLARDSAAGDLVLRLEAGREDEPVVRCEFNGDWWAGRYIGNLTFEGRTLEITPRFGAETLSRWICGAFNLAMVESTGKQEADEAFIPRLLALIWTRALTEAARHSLPALRRERIETGLSLRGPLHLPGTVKLRSRGSVEVASIHREKSLNHAISAAIVAAWLQLSRTLGRKGDWLDRRSEDILSHMIAAVGARPSLPSLTEIRQLRLTPITAGFRSVADLSHRIASGKGLASRVSEDGQCTGILLDVAEIWELFVLNAMRRAWGAQGVSHGTRDYGETRSLLRTESGQGLGLMKPDFLVKATGGSRLVADAKYKRLHSFPPLLPAPQREDLYQIAAYAGRWNCNALLIYPEDQTQGGIPEIEQSGPWGLEGGQKVFFITLPADLEQAAVKLESYLKCSDLPRKFHPAAT</sequence>
<protein>
    <recommendedName>
        <fullName evidence="3">Restriction endonuclease</fullName>
    </recommendedName>
</protein>
<dbReference type="OrthoDB" id="307209at2"/>
<dbReference type="PANTHER" id="PTHR38733:SF1">
    <property type="entry name" value="TYPE IV METHYL-DIRECTED RESTRICTION ENZYME ECOKMCRBC"/>
    <property type="match status" value="1"/>
</dbReference>
<comment type="caution">
    <text evidence="1">The sequence shown here is derived from an EMBL/GenBank/DDBJ whole genome shotgun (WGS) entry which is preliminary data.</text>
</comment>
<reference evidence="1 2" key="1">
    <citation type="journal article" date="2015" name="Int. J. Syst. Evol. Microbiol.">
        <title>Gemmobacter intermedius sp. nov., isolated from a white stork (Ciconia ciconia).</title>
        <authorList>
            <person name="Kampfer P."/>
            <person name="Jerzak L."/>
            <person name="Wilharm G."/>
            <person name="Golke J."/>
            <person name="Busse H.J."/>
            <person name="Glaeser S.P."/>
        </authorList>
    </citation>
    <scope>NUCLEOTIDE SEQUENCE [LARGE SCALE GENOMIC DNA]</scope>
    <source>
        <strain evidence="1 2">119/4</strain>
    </source>
</reference>
<evidence type="ECO:0000313" key="2">
    <source>
        <dbReference type="Proteomes" id="UP000287168"/>
    </source>
</evidence>
<dbReference type="EMBL" id="SBLC01000092">
    <property type="protein sequence ID" value="RWY35039.1"/>
    <property type="molecule type" value="Genomic_DNA"/>
</dbReference>
<accession>A0A3S3Y7C2</accession>
<proteinExistence type="predicted"/>